<dbReference type="PANTHER" id="PTHR38448:SF2">
    <property type="entry name" value="REGULATORY PROTEIN YLBF"/>
    <property type="match status" value="1"/>
</dbReference>
<organism evidence="1 2">
    <name type="scientific">Candidatus Enterococcus lowellii</name>
    <dbReference type="NCBI Taxonomy" id="2230877"/>
    <lineage>
        <taxon>Bacteria</taxon>
        <taxon>Bacillati</taxon>
        <taxon>Bacillota</taxon>
        <taxon>Bacilli</taxon>
        <taxon>Lactobacillales</taxon>
        <taxon>Enterococcaceae</taxon>
        <taxon>Enterococcus</taxon>
    </lineage>
</organism>
<dbReference type="Proteomes" id="UP000664701">
    <property type="component" value="Chromosome"/>
</dbReference>
<dbReference type="Gene3D" id="1.20.1500.10">
    <property type="entry name" value="YheA/YmcA-like"/>
    <property type="match status" value="1"/>
</dbReference>
<dbReference type="InterPro" id="IPR023378">
    <property type="entry name" value="YheA/YmcA-like_dom_sf"/>
</dbReference>
<dbReference type="Pfam" id="PF06133">
    <property type="entry name" value="Com_YlbF"/>
    <property type="match status" value="1"/>
</dbReference>
<dbReference type="PANTHER" id="PTHR38448">
    <property type="entry name" value="REGULATORY PROTEIN YLBF-RELATED"/>
    <property type="match status" value="1"/>
</dbReference>
<sequence>MIYDDQFFEIEDQVQKLLTCLKRSQTFQTYIDNKKILYEDADVQGIRTDFLTKKESFDRVAAYGGYAPDHREKQRALRKSKRALDLHPLVAEFRFSETELQGILDEMGIKIAHCISDDIKVDTGNPFFETKSSCGGKCHVS</sequence>
<dbReference type="RefSeq" id="WP_207940824.1">
    <property type="nucleotide sequence ID" value="NZ_CP147251.1"/>
</dbReference>
<name>A0ABZ2SMF3_9ENTE</name>
<dbReference type="SUPFAM" id="SSF158622">
    <property type="entry name" value="YheA/YmcA-like"/>
    <property type="match status" value="1"/>
</dbReference>
<proteinExistence type="predicted"/>
<gene>
    <name evidence="1" type="ORF">DOK78_001635</name>
</gene>
<evidence type="ECO:0000313" key="2">
    <source>
        <dbReference type="Proteomes" id="UP000664701"/>
    </source>
</evidence>
<protein>
    <recommendedName>
        <fullName evidence="3">YlbF family regulator</fullName>
    </recommendedName>
</protein>
<dbReference type="InterPro" id="IPR010368">
    <property type="entry name" value="Com_YlbF"/>
</dbReference>
<evidence type="ECO:0008006" key="3">
    <source>
        <dbReference type="Google" id="ProtNLM"/>
    </source>
</evidence>
<evidence type="ECO:0000313" key="1">
    <source>
        <dbReference type="EMBL" id="WYJ76997.1"/>
    </source>
</evidence>
<dbReference type="InterPro" id="IPR052767">
    <property type="entry name" value="Bact_com_dev_regulator"/>
</dbReference>
<dbReference type="EMBL" id="CP147251">
    <property type="protein sequence ID" value="WYJ76997.1"/>
    <property type="molecule type" value="Genomic_DNA"/>
</dbReference>
<accession>A0ABZ2SMF3</accession>
<keyword evidence="2" id="KW-1185">Reference proteome</keyword>
<reference evidence="1 2" key="1">
    <citation type="submission" date="2024-03" db="EMBL/GenBank/DDBJ databases">
        <title>The Genome Sequence of Enterococcus sp. DIV2402.</title>
        <authorList>
            <consortium name="The Broad Institute Genomics Platform"/>
            <consortium name="The Broad Institute Microbial Omics Core"/>
            <consortium name="The Broad Institute Genomic Center for Infectious Diseases"/>
            <person name="Earl A."/>
            <person name="Manson A."/>
            <person name="Gilmore M."/>
            <person name="Schwartman J."/>
            <person name="Shea T."/>
            <person name="Abouelleil A."/>
            <person name="Cao P."/>
            <person name="Chapman S."/>
            <person name="Cusick C."/>
            <person name="Young S."/>
            <person name="Neafsey D."/>
            <person name="Nusbaum C."/>
            <person name="Birren B."/>
        </authorList>
    </citation>
    <scope>NUCLEOTIDE SEQUENCE [LARGE SCALE GENOMIC DNA]</scope>
    <source>
        <strain evidence="1 2">DIV2402</strain>
    </source>
</reference>